<evidence type="ECO:0000313" key="3">
    <source>
        <dbReference type="Proteomes" id="UP000050525"/>
    </source>
</evidence>
<organism evidence="2 3">
    <name type="scientific">Alligator mississippiensis</name>
    <name type="common">American alligator</name>
    <dbReference type="NCBI Taxonomy" id="8496"/>
    <lineage>
        <taxon>Eukaryota</taxon>
        <taxon>Metazoa</taxon>
        <taxon>Chordata</taxon>
        <taxon>Craniata</taxon>
        <taxon>Vertebrata</taxon>
        <taxon>Euteleostomi</taxon>
        <taxon>Archelosauria</taxon>
        <taxon>Archosauria</taxon>
        <taxon>Crocodylia</taxon>
        <taxon>Alligatoridae</taxon>
        <taxon>Alligatorinae</taxon>
        <taxon>Alligator</taxon>
    </lineage>
</organism>
<evidence type="ECO:0000259" key="1">
    <source>
        <dbReference type="PROSITE" id="PS50053"/>
    </source>
</evidence>
<dbReference type="EMBL" id="AKHW03001628">
    <property type="protein sequence ID" value="KYO41687.1"/>
    <property type="molecule type" value="Genomic_DNA"/>
</dbReference>
<dbReference type="InterPro" id="IPR029071">
    <property type="entry name" value="Ubiquitin-like_domsf"/>
</dbReference>
<proteinExistence type="predicted"/>
<dbReference type="InterPro" id="IPR000626">
    <property type="entry name" value="Ubiquitin-like_dom"/>
</dbReference>
<dbReference type="AlphaFoldDB" id="A0A151NXU2"/>
<dbReference type="Gene3D" id="3.10.20.90">
    <property type="entry name" value="Phosphatidylinositol 3-kinase Catalytic Subunit, Chain A, domain 1"/>
    <property type="match status" value="1"/>
</dbReference>
<feature type="domain" description="Ubiquitin-like" evidence="1">
    <location>
        <begin position="47"/>
        <end position="124"/>
    </location>
</feature>
<keyword evidence="3" id="KW-1185">Reference proteome</keyword>
<protein>
    <recommendedName>
        <fullName evidence="1">Ubiquitin-like domain-containing protein</fullName>
    </recommendedName>
</protein>
<dbReference type="PROSITE" id="PS50053">
    <property type="entry name" value="UBIQUITIN_2"/>
    <property type="match status" value="1"/>
</dbReference>
<dbReference type="Proteomes" id="UP000050525">
    <property type="component" value="Unassembled WGS sequence"/>
</dbReference>
<sequence>MEVQVCSPQAELKEGCKQVLKDCHPSVRNGPLKDTTHLHPILFGSESQVTLNIINGPRSLSIEASLRDTVDQIKQQIKQKGKFGVLGSIGLVFGSQELKGSGTLAELGVKHLAQLFIIHKCTGG</sequence>
<dbReference type="CDD" id="cd17039">
    <property type="entry name" value="Ubl_ubiquitin_like"/>
    <property type="match status" value="1"/>
</dbReference>
<name>A0A151NXU2_ALLMI</name>
<evidence type="ECO:0000313" key="2">
    <source>
        <dbReference type="EMBL" id="KYO41687.1"/>
    </source>
</evidence>
<gene>
    <name evidence="2" type="ORF">Y1Q_0006428</name>
</gene>
<dbReference type="SUPFAM" id="SSF54236">
    <property type="entry name" value="Ubiquitin-like"/>
    <property type="match status" value="1"/>
</dbReference>
<reference evidence="2 3" key="1">
    <citation type="journal article" date="2012" name="Genome Biol.">
        <title>Sequencing three crocodilian genomes to illuminate the evolution of archosaurs and amniotes.</title>
        <authorList>
            <person name="St John J.A."/>
            <person name="Braun E.L."/>
            <person name="Isberg S.R."/>
            <person name="Miles L.G."/>
            <person name="Chong A.Y."/>
            <person name="Gongora J."/>
            <person name="Dalzell P."/>
            <person name="Moran C."/>
            <person name="Bed'hom B."/>
            <person name="Abzhanov A."/>
            <person name="Burgess S.C."/>
            <person name="Cooksey A.M."/>
            <person name="Castoe T.A."/>
            <person name="Crawford N.G."/>
            <person name="Densmore L.D."/>
            <person name="Drew J.C."/>
            <person name="Edwards S.V."/>
            <person name="Faircloth B.C."/>
            <person name="Fujita M.K."/>
            <person name="Greenwold M.J."/>
            <person name="Hoffmann F.G."/>
            <person name="Howard J.M."/>
            <person name="Iguchi T."/>
            <person name="Janes D.E."/>
            <person name="Khan S.Y."/>
            <person name="Kohno S."/>
            <person name="de Koning A.J."/>
            <person name="Lance S.L."/>
            <person name="McCarthy F.M."/>
            <person name="McCormack J.E."/>
            <person name="Merchant M.E."/>
            <person name="Peterson D.G."/>
            <person name="Pollock D.D."/>
            <person name="Pourmand N."/>
            <person name="Raney B.J."/>
            <person name="Roessler K.A."/>
            <person name="Sanford J.R."/>
            <person name="Sawyer R.H."/>
            <person name="Schmidt C.J."/>
            <person name="Triplett E.W."/>
            <person name="Tuberville T.D."/>
            <person name="Venegas-Anaya M."/>
            <person name="Howard J.T."/>
            <person name="Jarvis E.D."/>
            <person name="Guillette L.J.Jr."/>
            <person name="Glenn T.C."/>
            <person name="Green R.E."/>
            <person name="Ray D.A."/>
        </authorList>
    </citation>
    <scope>NUCLEOTIDE SEQUENCE [LARGE SCALE GENOMIC DNA]</scope>
    <source>
        <strain evidence="2">KSC_2009_1</strain>
    </source>
</reference>
<comment type="caution">
    <text evidence="2">The sequence shown here is derived from an EMBL/GenBank/DDBJ whole genome shotgun (WGS) entry which is preliminary data.</text>
</comment>
<accession>A0A151NXU2</accession>